<protein>
    <submittedName>
        <fullName evidence="1">Uncharacterized protein</fullName>
    </submittedName>
</protein>
<gene>
    <name evidence="1" type="ORF">Rin_00016660</name>
</gene>
<dbReference type="EMBL" id="AGCA01000394">
    <property type="protein sequence ID" value="EGY28399.1"/>
    <property type="molecule type" value="Genomic_DNA"/>
</dbReference>
<evidence type="ECO:0000313" key="2">
    <source>
        <dbReference type="Proteomes" id="UP000004116"/>
    </source>
</evidence>
<dbReference type="Proteomes" id="UP000004116">
    <property type="component" value="Unassembled WGS sequence"/>
</dbReference>
<comment type="caution">
    <text evidence="1">The sequence shown here is derived from an EMBL/GenBank/DDBJ whole genome shotgun (WGS) entry which is preliminary data.</text>
</comment>
<feature type="non-terminal residue" evidence="1">
    <location>
        <position position="1"/>
    </location>
</feature>
<dbReference type="AlphaFoldDB" id="G2H0T3"/>
<name>G2H0T3_9ENTR</name>
<organism evidence="1 2">
    <name type="scientific">Candidatus Regiella insecticola 5.15</name>
    <dbReference type="NCBI Taxonomy" id="1005043"/>
    <lineage>
        <taxon>Bacteria</taxon>
        <taxon>Pseudomonadati</taxon>
        <taxon>Pseudomonadota</taxon>
        <taxon>Gammaproteobacteria</taxon>
        <taxon>Enterobacterales</taxon>
        <taxon>Enterobacteriaceae</taxon>
        <taxon>aphid secondary symbionts</taxon>
        <taxon>Candidatus Regiella</taxon>
    </lineage>
</organism>
<keyword evidence="2" id="KW-1185">Reference proteome</keyword>
<dbReference type="RefSeq" id="WP_006707315.1">
    <property type="nucleotide sequence ID" value="NZ_AGCA01000394.1"/>
</dbReference>
<sequence length="171" mass="20453">QLFRINLTNLVEEIKTNYSQYDEIRTNLKQVGNTFHKSCPVISARKKEFLFNNLNKKIKTVRKIIDHKLATTDKKIIRLKNKNSITIEAAENFIIEGRDSKIVDLLMGENCFWYKLGEKESNRNDLFKAVELFKKQKNIRHCWRKLIIVLNYNRTCQKKLKHLFILYKLCF</sequence>
<proteinExistence type="predicted"/>
<accession>G2H0T3</accession>
<reference evidence="1 2" key="1">
    <citation type="journal article" date="2012" name="Genome Res.">
        <title>Genomic basis of endosymbiont-conferred protection against an insect parasitoid.</title>
        <authorList>
            <person name="Hansen A.K."/>
            <person name="Vorburger C."/>
            <person name="Moran N.A."/>
        </authorList>
    </citation>
    <scope>NUCLEOTIDE SEQUENCE [LARGE SCALE GENOMIC DNA]</scope>
    <source>
        <strain evidence="2">R5.15</strain>
    </source>
</reference>
<evidence type="ECO:0000313" key="1">
    <source>
        <dbReference type="EMBL" id="EGY28399.1"/>
    </source>
</evidence>